<keyword evidence="2" id="KW-1185">Reference proteome</keyword>
<evidence type="ECO:0000313" key="1">
    <source>
        <dbReference type="EMBL" id="KAK1736529.1"/>
    </source>
</evidence>
<dbReference type="AlphaFoldDB" id="A0AAD9D8B3"/>
<dbReference type="EMBL" id="JATAAI010000028">
    <property type="protein sequence ID" value="KAK1736529.1"/>
    <property type="molecule type" value="Genomic_DNA"/>
</dbReference>
<accession>A0AAD9D8B3</accession>
<gene>
    <name evidence="1" type="ORF">QTG54_012551</name>
</gene>
<protein>
    <submittedName>
        <fullName evidence="1">Uncharacterized protein</fullName>
    </submittedName>
</protein>
<reference evidence="1" key="1">
    <citation type="submission" date="2023-06" db="EMBL/GenBank/DDBJ databases">
        <title>Survivors Of The Sea: Transcriptome response of Skeletonema marinoi to long-term dormancy.</title>
        <authorList>
            <person name="Pinder M.I.M."/>
            <person name="Kourtchenko O."/>
            <person name="Robertson E.K."/>
            <person name="Larsson T."/>
            <person name="Maumus F."/>
            <person name="Osuna-Cruz C.M."/>
            <person name="Vancaester E."/>
            <person name="Stenow R."/>
            <person name="Vandepoele K."/>
            <person name="Ploug H."/>
            <person name="Bruchert V."/>
            <person name="Godhe A."/>
            <person name="Topel M."/>
        </authorList>
    </citation>
    <scope>NUCLEOTIDE SEQUENCE</scope>
    <source>
        <strain evidence="1">R05AC</strain>
    </source>
</reference>
<comment type="caution">
    <text evidence="1">The sequence shown here is derived from an EMBL/GenBank/DDBJ whole genome shotgun (WGS) entry which is preliminary data.</text>
</comment>
<name>A0AAD9D8B3_9STRA</name>
<dbReference type="Proteomes" id="UP001224775">
    <property type="component" value="Unassembled WGS sequence"/>
</dbReference>
<organism evidence="1 2">
    <name type="scientific">Skeletonema marinoi</name>
    <dbReference type="NCBI Taxonomy" id="267567"/>
    <lineage>
        <taxon>Eukaryota</taxon>
        <taxon>Sar</taxon>
        <taxon>Stramenopiles</taxon>
        <taxon>Ochrophyta</taxon>
        <taxon>Bacillariophyta</taxon>
        <taxon>Coscinodiscophyceae</taxon>
        <taxon>Thalassiosirophycidae</taxon>
        <taxon>Thalassiosirales</taxon>
        <taxon>Skeletonemataceae</taxon>
        <taxon>Skeletonema</taxon>
        <taxon>Skeletonema marinoi-dohrnii complex</taxon>
    </lineage>
</organism>
<proteinExistence type="predicted"/>
<evidence type="ECO:0000313" key="2">
    <source>
        <dbReference type="Proteomes" id="UP001224775"/>
    </source>
</evidence>
<sequence>MSDNIMADDDANPHITATIESLMRITLAGFGGALAGISISRRGGLAASQHQAQALAKKALTSNNNVIQQTSRTQRRQAIRSAPPVLRPSIDRELPSAWAVACMAFAGVVEFTRLVSPTTFVSQFITPPLKIESDAMMMFKWNLYTQMMMQ</sequence>